<dbReference type="HOGENOM" id="CLU_115403_2_1_11"/>
<dbReference type="CDD" id="cd07043">
    <property type="entry name" value="STAS_anti-anti-sigma_factors"/>
    <property type="match status" value="1"/>
</dbReference>
<proteinExistence type="predicted"/>
<gene>
    <name evidence="2" type="ORF">MVAC_26801</name>
</gene>
<dbReference type="InterPro" id="IPR002645">
    <property type="entry name" value="STAS_dom"/>
</dbReference>
<dbReference type="AlphaFoldDB" id="K0UJ68"/>
<dbReference type="RefSeq" id="WP_003933812.1">
    <property type="nucleotide sequence ID" value="NZ_JH814706.1"/>
</dbReference>
<dbReference type="PROSITE" id="PS50801">
    <property type="entry name" value="STAS"/>
    <property type="match status" value="1"/>
</dbReference>
<dbReference type="Gene3D" id="3.30.750.24">
    <property type="entry name" value="STAS domain"/>
    <property type="match status" value="1"/>
</dbReference>
<evidence type="ECO:0000313" key="3">
    <source>
        <dbReference type="Proteomes" id="UP000006072"/>
    </source>
</evidence>
<name>K0UJ68_MYCVA</name>
<accession>K0UJ68</accession>
<evidence type="ECO:0000259" key="1">
    <source>
        <dbReference type="PROSITE" id="PS50801"/>
    </source>
</evidence>
<sequence>MVSVGTEPAYRTAAPTDEEQCGNAKFAVRQCSPYRVAVAVIGEIDAVNGRALARYVERHTRVSRQLVLDLRAVDFFGSQGFTALYYISVHSVRSDVDWVIVASPAVRRLLEICDPVKELPVAGDLSSALARLDRFAHSRHQLVWSGRSGWRVQARNQRRSYSSIPGG</sequence>
<dbReference type="EMBL" id="ALQA01000093">
    <property type="protein sequence ID" value="EJZ04970.1"/>
    <property type="molecule type" value="Genomic_DNA"/>
</dbReference>
<dbReference type="SUPFAM" id="SSF52091">
    <property type="entry name" value="SpoIIaa-like"/>
    <property type="match status" value="1"/>
</dbReference>
<dbReference type="InterPro" id="IPR036513">
    <property type="entry name" value="STAS_dom_sf"/>
</dbReference>
<dbReference type="Pfam" id="PF01740">
    <property type="entry name" value="STAS"/>
    <property type="match status" value="1"/>
</dbReference>
<keyword evidence="3" id="KW-1185">Reference proteome</keyword>
<comment type="caution">
    <text evidence="2">The sequence shown here is derived from an EMBL/GenBank/DDBJ whole genome shotgun (WGS) entry which is preliminary data.</text>
</comment>
<reference evidence="2 3" key="1">
    <citation type="journal article" date="2012" name="J. Bacteriol.">
        <title>Complete Genome Sequence of Mycobacterium vaccae Type Strain ATCC 25954.</title>
        <authorList>
            <person name="Ho Y.S."/>
            <person name="Adroub S.A."/>
            <person name="Abadi M."/>
            <person name="Al Alwan B."/>
            <person name="Alkhateeb R."/>
            <person name="Gao G."/>
            <person name="Ragab A."/>
            <person name="Ali S."/>
            <person name="van Soolingen D."/>
            <person name="Bitter W."/>
            <person name="Pain A."/>
            <person name="Abdallah A.M."/>
        </authorList>
    </citation>
    <scope>NUCLEOTIDE SEQUENCE [LARGE SCALE GENOMIC DNA]</scope>
    <source>
        <strain evidence="2 3">ATCC 25954</strain>
    </source>
</reference>
<evidence type="ECO:0000313" key="2">
    <source>
        <dbReference type="EMBL" id="EJZ04970.1"/>
    </source>
</evidence>
<dbReference type="PATRIC" id="fig|1194972.3.peg.5332"/>
<dbReference type="eggNOG" id="ENOG5031JD9">
    <property type="taxonomic scope" value="Bacteria"/>
</dbReference>
<dbReference type="Proteomes" id="UP000006072">
    <property type="component" value="Unassembled WGS sequence"/>
</dbReference>
<feature type="domain" description="STAS" evidence="1">
    <location>
        <begin position="36"/>
        <end position="132"/>
    </location>
</feature>
<protein>
    <submittedName>
        <fullName evidence="2">Anti-sigma-factor antagonist</fullName>
    </submittedName>
</protein>
<organism evidence="2 3">
    <name type="scientific">Mycolicibacterium vaccae ATCC 25954</name>
    <dbReference type="NCBI Taxonomy" id="1194972"/>
    <lineage>
        <taxon>Bacteria</taxon>
        <taxon>Bacillati</taxon>
        <taxon>Actinomycetota</taxon>
        <taxon>Actinomycetes</taxon>
        <taxon>Mycobacteriales</taxon>
        <taxon>Mycobacteriaceae</taxon>
        <taxon>Mycolicibacterium</taxon>
    </lineage>
</organism>